<dbReference type="HAMAP" id="MF_01543">
    <property type="entry name" value="FTHFS"/>
    <property type="match status" value="1"/>
</dbReference>
<keyword evidence="5" id="KW-0554">One-carbon metabolism</keyword>
<dbReference type="SUPFAM" id="SSF52540">
    <property type="entry name" value="P-loop containing nucleoside triphosphate hydrolases"/>
    <property type="match status" value="1"/>
</dbReference>
<evidence type="ECO:0000259" key="14">
    <source>
        <dbReference type="Pfam" id="PF02882"/>
    </source>
</evidence>
<keyword evidence="9" id="KW-0067">ATP-binding</keyword>
<dbReference type="OMA" id="KFWNLKC"/>
<dbReference type="HAMAP" id="MF_01576">
    <property type="entry name" value="THF_DHG_CYH"/>
    <property type="match status" value="1"/>
</dbReference>
<evidence type="ECO:0000256" key="10">
    <source>
        <dbReference type="ARBA" id="ARBA00022857"/>
    </source>
</evidence>
<dbReference type="Gene3D" id="3.40.50.720">
    <property type="entry name" value="NAD(P)-binding Rossmann-like Domain"/>
    <property type="match status" value="1"/>
</dbReference>
<dbReference type="Gene3D" id="3.30.1510.10">
    <property type="entry name" value="Domain 2, N(10)-formyltetrahydrofolate synthetase"/>
    <property type="match status" value="1"/>
</dbReference>
<dbReference type="FunFam" id="3.40.50.300:FF:000245">
    <property type="entry name" value="C-1-tetrahydrofolate synthase, cytoplasmic"/>
    <property type="match status" value="1"/>
</dbReference>
<dbReference type="Gene3D" id="3.40.50.300">
    <property type="entry name" value="P-loop containing nucleotide triphosphate hydrolases"/>
    <property type="match status" value="2"/>
</dbReference>
<evidence type="ECO:0000256" key="12">
    <source>
        <dbReference type="ARBA" id="ARBA00023268"/>
    </source>
</evidence>
<dbReference type="Gene3D" id="3.10.410.10">
    <property type="entry name" value="Formyltetrahydrofolate synthetase, domain 3"/>
    <property type="match status" value="1"/>
</dbReference>
<name>A0A163IZP0_ABSGL</name>
<dbReference type="GO" id="GO:0005524">
    <property type="term" value="F:ATP binding"/>
    <property type="evidence" value="ECO:0007669"/>
    <property type="project" value="UniProtKB-KW"/>
</dbReference>
<evidence type="ECO:0000256" key="9">
    <source>
        <dbReference type="ARBA" id="ARBA00022840"/>
    </source>
</evidence>
<keyword evidence="11" id="KW-0560">Oxidoreductase</keyword>
<evidence type="ECO:0000256" key="8">
    <source>
        <dbReference type="ARBA" id="ARBA00022801"/>
    </source>
</evidence>
<dbReference type="GO" id="GO:0005829">
    <property type="term" value="C:cytosol"/>
    <property type="evidence" value="ECO:0007669"/>
    <property type="project" value="TreeGrafter"/>
</dbReference>
<comment type="similarity">
    <text evidence="2">In the N-terminal section; belongs to the tetrahydrofolate dehydrogenase/cyclohydrolase family.</text>
</comment>
<evidence type="ECO:0000256" key="6">
    <source>
        <dbReference type="ARBA" id="ARBA00022598"/>
    </source>
</evidence>
<keyword evidence="6" id="KW-0436">Ligase</keyword>
<feature type="domain" description="Tetrahydrofolate dehydrogenase/cyclohydrolase catalytic" evidence="13">
    <location>
        <begin position="7"/>
        <end position="123"/>
    </location>
</feature>
<proteinExistence type="inferred from homology"/>
<dbReference type="GO" id="GO:0004477">
    <property type="term" value="F:methenyltetrahydrofolate cyclohydrolase activity"/>
    <property type="evidence" value="ECO:0007669"/>
    <property type="project" value="UniProtKB-ARBA"/>
</dbReference>
<dbReference type="CDD" id="cd00477">
    <property type="entry name" value="FTHFS"/>
    <property type="match status" value="1"/>
</dbReference>
<evidence type="ECO:0000256" key="7">
    <source>
        <dbReference type="ARBA" id="ARBA00022741"/>
    </source>
</evidence>
<dbReference type="Pfam" id="PF02882">
    <property type="entry name" value="THF_DHG_CYH_C"/>
    <property type="match status" value="1"/>
</dbReference>
<keyword evidence="8" id="KW-0378">Hydrolase</keyword>
<evidence type="ECO:0000313" key="16">
    <source>
        <dbReference type="Proteomes" id="UP000078561"/>
    </source>
</evidence>
<evidence type="ECO:0000256" key="2">
    <source>
        <dbReference type="ARBA" id="ARBA00005559"/>
    </source>
</evidence>
<dbReference type="FunFam" id="3.40.50.720:FF:000006">
    <property type="entry name" value="Bifunctional protein FolD"/>
    <property type="match status" value="1"/>
</dbReference>
<dbReference type="GO" id="GO:0004488">
    <property type="term" value="F:methylenetetrahydrofolate dehydrogenase (NADP+) activity"/>
    <property type="evidence" value="ECO:0007669"/>
    <property type="project" value="InterPro"/>
</dbReference>
<dbReference type="STRING" id="4829.A0A163IZP0"/>
<dbReference type="FunFam" id="3.40.50.10860:FF:000005">
    <property type="entry name" value="C-1-tetrahydrofolate synthase, cytoplasmic, putative"/>
    <property type="match status" value="1"/>
</dbReference>
<dbReference type="PROSITE" id="PS00766">
    <property type="entry name" value="THF_DHG_CYH_1"/>
    <property type="match status" value="1"/>
</dbReference>
<accession>A0A163IZP0</accession>
<keyword evidence="7" id="KW-0547">Nucleotide-binding</keyword>
<evidence type="ECO:0000256" key="11">
    <source>
        <dbReference type="ARBA" id="ARBA00023002"/>
    </source>
</evidence>
<dbReference type="PANTHER" id="PTHR48099">
    <property type="entry name" value="C-1-TETRAHYDROFOLATE SYNTHASE, CYTOPLASMIC-RELATED"/>
    <property type="match status" value="1"/>
</dbReference>
<dbReference type="AlphaFoldDB" id="A0A163IZP0"/>
<dbReference type="GO" id="GO:0004329">
    <property type="term" value="F:formate-tetrahydrofolate ligase activity"/>
    <property type="evidence" value="ECO:0007669"/>
    <property type="project" value="InterPro"/>
</dbReference>
<comment type="pathway">
    <text evidence="1">One-carbon metabolism; tetrahydrofolate interconversion.</text>
</comment>
<sequence length="932" mass="100410">MTMATILDGKAIAQAIRDKVKSDIASKKTKSPHYSPRVAVVQVGLREDSSVYVRMKQKAAEEAGIQFNHVKLPETISQQDLLDRVQELNQNHRVHGILVQMPLPSHINEALIIEAIDPQKDVDGFHSLNVGNMVKKQAQPLFLPCTPKGVMEILKSTGVPVEGKSAVVVGRSDIVGVPVAHLLLAANATVQICHSKTKNIASIVKTADILVVAIGSPHFVKGDWIKPGAIVIDVGTNPIPDATKKSGTRLVGDVAFDEAKSIAGMITPVPGGVGPLTVAMLMENVNISAQRFLEQECQRKVIPLPLELKSPVPSDIEIAKAQKPKHISTLCKELGLNSDEYELYGATKAKIGLNVLDRLSHRKNGRYVVVTGITPTPLGEGKSTTTIGLVQALGAHLNKPAFACVRQPSQGPTFGIKGGAAGGGYSQVIPMDEFNLHMTGDLHAVTAANNLLAAAIDARMFHEATQTDKALFNRLCPAKKGVRRFAPVMLKRLQKFGIDTTKQPDDLTPDEIALFARLDIDPDTITWQRVTDTNDRFLRKITIGENPTEKGQTRSTGFDITVASEIMAVLALATDLKDMRERLGAMVVASSKRGDPVTADDIGIGGALTVLMKDTIKPNLMQTLEGTPVLVHAGPFANIADKVALKLAGTEAGNENDSGYCVTEAGFGADMGMEKFFNIKCRTSQLVPDCVVLVATIRALKMHGGGPNVVAGKPLPDAYTEENIDYLEKGCTNLIRHIENANKFGLSVVVAINRFTSDTQTELDLVRRLALDAGASDAVVCEHWAYGGLGAVDLGKAVIKACDDKKNDFNFLYPLENTSIVDKITTICKEIYRADGIELSAEAQAKVDTYTRQGYANLPICMAKTQYSFSHDAALKGAPTGFTIPIRDLRLSAGAQFIYPLCDTIQTMPGLPTRPCFFDVDLLDNGEVVGLF</sequence>
<dbReference type="FunFam" id="3.10.410.10:FF:000001">
    <property type="entry name" value="Putative formate--tetrahydrofolate ligase"/>
    <property type="match status" value="1"/>
</dbReference>
<dbReference type="InterPro" id="IPR020630">
    <property type="entry name" value="THF_DH/CycHdrlase_cat_dom"/>
</dbReference>
<keyword evidence="16" id="KW-1185">Reference proteome</keyword>
<organism evidence="15">
    <name type="scientific">Absidia glauca</name>
    <name type="common">Pin mould</name>
    <dbReference type="NCBI Taxonomy" id="4829"/>
    <lineage>
        <taxon>Eukaryota</taxon>
        <taxon>Fungi</taxon>
        <taxon>Fungi incertae sedis</taxon>
        <taxon>Mucoromycota</taxon>
        <taxon>Mucoromycotina</taxon>
        <taxon>Mucoromycetes</taxon>
        <taxon>Mucorales</taxon>
        <taxon>Cunninghamellaceae</taxon>
        <taxon>Absidia</taxon>
    </lineage>
</organism>
<dbReference type="Pfam" id="PF00763">
    <property type="entry name" value="THF_DHG_CYH"/>
    <property type="match status" value="1"/>
</dbReference>
<dbReference type="InterPro" id="IPR027417">
    <property type="entry name" value="P-loop_NTPase"/>
</dbReference>
<dbReference type="Proteomes" id="UP000078561">
    <property type="component" value="Unassembled WGS sequence"/>
</dbReference>
<evidence type="ECO:0000313" key="15">
    <source>
        <dbReference type="EMBL" id="SAL96302.1"/>
    </source>
</evidence>
<dbReference type="InterPro" id="IPR000559">
    <property type="entry name" value="Formate_THF_ligase"/>
</dbReference>
<dbReference type="SUPFAM" id="SSF51735">
    <property type="entry name" value="NAD(P)-binding Rossmann-fold domains"/>
    <property type="match status" value="1"/>
</dbReference>
<dbReference type="InParanoid" id="A0A163IZP0"/>
<dbReference type="InterPro" id="IPR036291">
    <property type="entry name" value="NAD(P)-bd_dom_sf"/>
</dbReference>
<evidence type="ECO:0000256" key="1">
    <source>
        <dbReference type="ARBA" id="ARBA00004777"/>
    </source>
</evidence>
<reference evidence="15" key="1">
    <citation type="submission" date="2016-04" db="EMBL/GenBank/DDBJ databases">
        <authorList>
            <person name="Evans L.H."/>
            <person name="Alamgir A."/>
            <person name="Owens N."/>
            <person name="Weber N.D."/>
            <person name="Virtaneva K."/>
            <person name="Barbian K."/>
            <person name="Babar A."/>
            <person name="Rosenke K."/>
        </authorList>
    </citation>
    <scope>NUCLEOTIDE SEQUENCE [LARGE SCALE GENOMIC DNA]</scope>
    <source>
        <strain evidence="15">CBS 101.48</strain>
    </source>
</reference>
<dbReference type="PROSITE" id="PS00721">
    <property type="entry name" value="FTHFS_1"/>
    <property type="match status" value="1"/>
</dbReference>
<protein>
    <submittedName>
        <fullName evidence="15">Uncharacterized protein</fullName>
    </submittedName>
</protein>
<dbReference type="CDD" id="cd01080">
    <property type="entry name" value="NAD_bind_m-THF_DH_Cyclohyd"/>
    <property type="match status" value="1"/>
</dbReference>
<dbReference type="PRINTS" id="PR00085">
    <property type="entry name" value="THFDHDRGNASE"/>
</dbReference>
<evidence type="ECO:0000256" key="3">
    <source>
        <dbReference type="ARBA" id="ARBA00006985"/>
    </source>
</evidence>
<evidence type="ECO:0000259" key="13">
    <source>
        <dbReference type="Pfam" id="PF00763"/>
    </source>
</evidence>
<dbReference type="PROSITE" id="PS00722">
    <property type="entry name" value="FTHFS_2"/>
    <property type="match status" value="1"/>
</dbReference>
<keyword evidence="10" id="KW-0521">NADP</keyword>
<dbReference type="InterPro" id="IPR020867">
    <property type="entry name" value="THF_DH/CycHdrlase_CS"/>
</dbReference>
<dbReference type="InterPro" id="IPR046346">
    <property type="entry name" value="Aminoacid_DH-like_N_sf"/>
</dbReference>
<evidence type="ECO:0000256" key="5">
    <source>
        <dbReference type="ARBA" id="ARBA00022563"/>
    </source>
</evidence>
<dbReference type="FunFam" id="3.40.50.300:FF:001522">
    <property type="entry name" value="Probable MIS1-C1-tetrahydrofolate synthase, mitochondrial"/>
    <property type="match status" value="1"/>
</dbReference>
<dbReference type="Gene3D" id="3.40.50.10860">
    <property type="entry name" value="Leucine Dehydrogenase, chain A, domain 1"/>
    <property type="match status" value="1"/>
</dbReference>
<comment type="similarity">
    <text evidence="3">In the C-terminal section; belongs to the formate--tetrahydrofolate ligase family.</text>
</comment>
<dbReference type="EMBL" id="LT550921">
    <property type="protein sequence ID" value="SAL96302.1"/>
    <property type="molecule type" value="Genomic_DNA"/>
</dbReference>
<dbReference type="Pfam" id="PF01268">
    <property type="entry name" value="FTHFS"/>
    <property type="match status" value="1"/>
</dbReference>
<dbReference type="FunCoup" id="A0A163IZP0">
    <property type="interactions" value="633"/>
</dbReference>
<dbReference type="OrthoDB" id="5126881at2759"/>
<feature type="domain" description="Tetrahydrofolate dehydrogenase/cyclohydrolase NAD(P)-binding" evidence="14">
    <location>
        <begin position="144"/>
        <end position="291"/>
    </location>
</feature>
<dbReference type="PANTHER" id="PTHR48099:SF5">
    <property type="entry name" value="C-1-TETRAHYDROFOLATE SYNTHASE, CYTOPLASMIC"/>
    <property type="match status" value="1"/>
</dbReference>
<dbReference type="UniPathway" id="UPA00193"/>
<dbReference type="SUPFAM" id="SSF53223">
    <property type="entry name" value="Aminoacid dehydrogenase-like, N-terminal domain"/>
    <property type="match status" value="1"/>
</dbReference>
<comment type="subunit">
    <text evidence="4">Homodimer.</text>
</comment>
<dbReference type="GO" id="GO:0035999">
    <property type="term" value="P:tetrahydrofolate interconversion"/>
    <property type="evidence" value="ECO:0007669"/>
    <property type="project" value="UniProtKB-UniPathway"/>
</dbReference>
<evidence type="ECO:0000256" key="4">
    <source>
        <dbReference type="ARBA" id="ARBA00011738"/>
    </source>
</evidence>
<gene>
    <name evidence="15" type="primary">ABSGL_01698.1 scaffold 2091</name>
</gene>
<dbReference type="InterPro" id="IPR020631">
    <property type="entry name" value="THF_DH/CycHdrlase_NAD-bd_dom"/>
</dbReference>
<dbReference type="InterPro" id="IPR020628">
    <property type="entry name" value="Formate_THF_ligase_CS"/>
</dbReference>
<dbReference type="InterPro" id="IPR000672">
    <property type="entry name" value="THF_DH/CycHdrlase"/>
</dbReference>
<keyword evidence="12" id="KW-0511">Multifunctional enzyme</keyword>